<protein>
    <submittedName>
        <fullName evidence="3">Putative 3-oxoacid CoA-transferase subunit A</fullName>
    </submittedName>
</protein>
<dbReference type="Proteomes" id="UP000008495">
    <property type="component" value="Unassembled WGS sequence"/>
</dbReference>
<dbReference type="InterPro" id="IPR037171">
    <property type="entry name" value="NagB/RpiA_transferase-like"/>
</dbReference>
<dbReference type="SUPFAM" id="SSF100950">
    <property type="entry name" value="NagB/RpiA/CoA transferase-like"/>
    <property type="match status" value="1"/>
</dbReference>
<dbReference type="InterPro" id="IPR012792">
    <property type="entry name" value="3-oxoacid_CoA-transf_A"/>
</dbReference>
<keyword evidence="4" id="KW-1185">Reference proteome</keyword>
<dbReference type="SMART" id="SM00882">
    <property type="entry name" value="CoA_trans"/>
    <property type="match status" value="1"/>
</dbReference>
<dbReference type="Gene3D" id="3.40.1080.10">
    <property type="entry name" value="Glutaconate Coenzyme A-transferase"/>
    <property type="match status" value="1"/>
</dbReference>
<comment type="similarity">
    <text evidence="1">Belongs to the 3-oxoacid CoA-transferase subunit A family.</text>
</comment>
<dbReference type="PANTHER" id="PTHR13707:SF60">
    <property type="entry name" value="ACETATE COA-TRANSFERASE SUBUNIT ALPHA"/>
    <property type="match status" value="1"/>
</dbReference>
<evidence type="ECO:0000313" key="4">
    <source>
        <dbReference type="Proteomes" id="UP000008495"/>
    </source>
</evidence>
<dbReference type="InterPro" id="IPR004165">
    <property type="entry name" value="CoA_trans_fam_I"/>
</dbReference>
<proteinExistence type="inferred from homology"/>
<evidence type="ECO:0000256" key="1">
    <source>
        <dbReference type="ARBA" id="ARBA00005612"/>
    </source>
</evidence>
<dbReference type="eggNOG" id="COG1788">
    <property type="taxonomic scope" value="Bacteria"/>
</dbReference>
<sequence>MDKVIGLDRFVELVEDGMTVMVGGFLACGGPNMLMDALVAKGTKDLTLIANDMARPTVGLGQLVANRQVRKVIASHIGMNPEVAAQMNAGTLDVELVPQGTLAERIRAAGSGLGGVLTRTGLGTLVADGKPVVTVDDIDYLLETPLKADLALISGHTVDRSGNIWYKGTARNFNDVMALAATTVVVEADHVVEIGAIEPENVVTPNVLVDYVVEGKN</sequence>
<name>K6V7K3_9MICO</name>
<comment type="caution">
    <text evidence="3">The sequence shown here is derived from an EMBL/GenBank/DDBJ whole genome shotgun (WGS) entry which is preliminary data.</text>
</comment>
<gene>
    <name evidence="3" type="ORF">AUCHE_08_04530</name>
</gene>
<dbReference type="PROSITE" id="PS01273">
    <property type="entry name" value="COA_TRANSF_1"/>
    <property type="match status" value="1"/>
</dbReference>
<accession>K6V7K3</accession>
<dbReference type="GO" id="GO:0008410">
    <property type="term" value="F:CoA-transferase activity"/>
    <property type="evidence" value="ECO:0007669"/>
    <property type="project" value="InterPro"/>
</dbReference>
<evidence type="ECO:0000313" key="3">
    <source>
        <dbReference type="EMBL" id="GAB78208.1"/>
    </source>
</evidence>
<dbReference type="AlphaFoldDB" id="K6V7K3"/>
<dbReference type="OrthoDB" id="3369756at2"/>
<dbReference type="PANTHER" id="PTHR13707">
    <property type="entry name" value="KETOACID-COENZYME A TRANSFERASE"/>
    <property type="match status" value="1"/>
</dbReference>
<dbReference type="RefSeq" id="WP_006502963.1">
    <property type="nucleotide sequence ID" value="NZ_BAGZ01000008.1"/>
</dbReference>
<organism evidence="3 4">
    <name type="scientific">Austwickia chelonae NBRC 105200</name>
    <dbReference type="NCBI Taxonomy" id="1184607"/>
    <lineage>
        <taxon>Bacteria</taxon>
        <taxon>Bacillati</taxon>
        <taxon>Actinomycetota</taxon>
        <taxon>Actinomycetes</taxon>
        <taxon>Micrococcales</taxon>
        <taxon>Dermatophilaceae</taxon>
        <taxon>Austwickia</taxon>
    </lineage>
</organism>
<reference evidence="3 4" key="1">
    <citation type="submission" date="2012-08" db="EMBL/GenBank/DDBJ databases">
        <title>Whole genome shotgun sequence of Austwickia chelonae NBRC 105200.</title>
        <authorList>
            <person name="Yoshida I."/>
            <person name="Hosoyama A."/>
            <person name="Tsuchikane K."/>
            <person name="Katsumata H."/>
            <person name="Ando Y."/>
            <person name="Ohji S."/>
            <person name="Hamada M."/>
            <person name="Tamura T."/>
            <person name="Yamazoe A."/>
            <person name="Yamazaki S."/>
            <person name="Fujita N."/>
        </authorList>
    </citation>
    <scope>NUCLEOTIDE SEQUENCE [LARGE SCALE GENOMIC DNA]</scope>
    <source>
        <strain evidence="3 4">NBRC 105200</strain>
    </source>
</reference>
<dbReference type="STRING" id="100225.SAMN05421595_0723"/>
<dbReference type="NCBIfam" id="TIGR02429">
    <property type="entry name" value="pcaI_scoA_fam"/>
    <property type="match status" value="1"/>
</dbReference>
<dbReference type="EMBL" id="BAGZ01000008">
    <property type="protein sequence ID" value="GAB78208.1"/>
    <property type="molecule type" value="Genomic_DNA"/>
</dbReference>
<dbReference type="PROSITE" id="PS51257">
    <property type="entry name" value="PROKAR_LIPOPROTEIN"/>
    <property type="match status" value="1"/>
</dbReference>
<dbReference type="Pfam" id="PF01144">
    <property type="entry name" value="CoA_trans"/>
    <property type="match status" value="1"/>
</dbReference>
<keyword evidence="2 3" id="KW-0808">Transferase</keyword>
<dbReference type="InterPro" id="IPR004163">
    <property type="entry name" value="CoA_transf_BS"/>
</dbReference>
<evidence type="ECO:0000256" key="2">
    <source>
        <dbReference type="ARBA" id="ARBA00022679"/>
    </source>
</evidence>